<comment type="caution">
    <text evidence="2">The sequence shown here is derived from an EMBL/GenBank/DDBJ whole genome shotgun (WGS) entry which is preliminary data.</text>
</comment>
<sequence>DLPEVFSAGGLYMIVNHLRYPKRLIDLDKLREALGVKINGGSKVTSKFADLQATKVYLVNSADSVDWSQTAAERYVTLTHCWGKPKPGQRQQLKLTEKTERRFMGEGIELGELTKTFREAMLFASRLENVRYIWIDSLCIIQPFGAPTKDLEVKSIRDWKEQSRVMGKVYQNSYLNISATAAEDGGKGLFLPRRPENLWEDEVNVNFAAIGREGGTNDDQLLRCTLTDLSFWTELVEQAPANTRGWVLQERLLSPRVIHFCHNQIAWECKGFQDVEGHPYKKTSLKTRNGAIIDAGRFKDFDAKRGEELRIDRLKGFEDPDKDLPNLGMFELWKRTVEVYSRTELTFSGDKLIALSGIAQDFSEKMKSKYVAGLWETHLESQLLWQVNERYRDGIYENPAQRDPKRAPSFSWAAIDTPLGVTYAETTDYGEDKNDQLLFSIDKEGSKIVLGDENNHFGLVESAYLKLKPRYLRRINLRKLKRVPYGWRIINPSLGLRSDTASVSNDPPLNKDQTVGDEYVGSTEHCNLYLDAPGSDTDIFEHDTAMFCMPAAFGPRTDPKQSRSLFCLLLLQTKTSPVREFKRVGITELSVYMYSKSIEELMKIPFEDDIYLH</sequence>
<name>A0AAN6RHJ8_9PLEO</name>
<feature type="non-terminal residue" evidence="2">
    <location>
        <position position="1"/>
    </location>
</feature>
<evidence type="ECO:0000313" key="3">
    <source>
        <dbReference type="Proteomes" id="UP001280581"/>
    </source>
</evidence>
<proteinExistence type="predicted"/>
<feature type="domain" description="Heterokaryon incompatibility" evidence="1">
    <location>
        <begin position="75"/>
        <end position="250"/>
    </location>
</feature>
<dbReference type="EMBL" id="WVTA01000007">
    <property type="protein sequence ID" value="KAK3208399.1"/>
    <property type="molecule type" value="Genomic_DNA"/>
</dbReference>
<evidence type="ECO:0000313" key="2">
    <source>
        <dbReference type="EMBL" id="KAK3208399.1"/>
    </source>
</evidence>
<dbReference type="AlphaFoldDB" id="A0AAN6RHJ8"/>
<dbReference type="PANTHER" id="PTHR33112">
    <property type="entry name" value="DOMAIN PROTEIN, PUTATIVE-RELATED"/>
    <property type="match status" value="1"/>
</dbReference>
<reference evidence="2 3" key="1">
    <citation type="submission" date="2021-02" db="EMBL/GenBank/DDBJ databases">
        <title>Genome assembly of Pseudopithomyces chartarum.</title>
        <authorList>
            <person name="Jauregui R."/>
            <person name="Singh J."/>
            <person name="Voisey C."/>
        </authorList>
    </citation>
    <scope>NUCLEOTIDE SEQUENCE [LARGE SCALE GENOMIC DNA]</scope>
    <source>
        <strain evidence="2 3">AGR01</strain>
    </source>
</reference>
<dbReference type="PANTHER" id="PTHR33112:SF10">
    <property type="entry name" value="TOL"/>
    <property type="match status" value="1"/>
</dbReference>
<protein>
    <recommendedName>
        <fullName evidence="1">Heterokaryon incompatibility domain-containing protein</fullName>
    </recommendedName>
</protein>
<accession>A0AAN6RHJ8</accession>
<dbReference type="InterPro" id="IPR010730">
    <property type="entry name" value="HET"/>
</dbReference>
<organism evidence="2 3">
    <name type="scientific">Pseudopithomyces chartarum</name>
    <dbReference type="NCBI Taxonomy" id="1892770"/>
    <lineage>
        <taxon>Eukaryota</taxon>
        <taxon>Fungi</taxon>
        <taxon>Dikarya</taxon>
        <taxon>Ascomycota</taxon>
        <taxon>Pezizomycotina</taxon>
        <taxon>Dothideomycetes</taxon>
        <taxon>Pleosporomycetidae</taxon>
        <taxon>Pleosporales</taxon>
        <taxon>Massarineae</taxon>
        <taxon>Didymosphaeriaceae</taxon>
        <taxon>Pseudopithomyces</taxon>
    </lineage>
</organism>
<dbReference type="Pfam" id="PF06985">
    <property type="entry name" value="HET"/>
    <property type="match status" value="1"/>
</dbReference>
<keyword evidence="3" id="KW-1185">Reference proteome</keyword>
<dbReference type="Proteomes" id="UP001280581">
    <property type="component" value="Unassembled WGS sequence"/>
</dbReference>
<evidence type="ECO:0000259" key="1">
    <source>
        <dbReference type="Pfam" id="PF06985"/>
    </source>
</evidence>
<gene>
    <name evidence="2" type="ORF">GRF29_77g631538</name>
</gene>